<dbReference type="RefSeq" id="WP_009180483.1">
    <property type="nucleotide sequence ID" value="NZ_CM001368.1"/>
</dbReference>
<dbReference type="GO" id="GO:0043683">
    <property type="term" value="P:type IV pilus assembly"/>
    <property type="evidence" value="ECO:0007669"/>
    <property type="project" value="InterPro"/>
</dbReference>
<accession>G7Q653</accession>
<dbReference type="HOGENOM" id="CLU_533948_0_0_7"/>
<organism evidence="2 3">
    <name type="scientific">Solidesulfovibrio carbinoliphilus subsp. oakridgensis</name>
    <dbReference type="NCBI Taxonomy" id="694327"/>
    <lineage>
        <taxon>Bacteria</taxon>
        <taxon>Pseudomonadati</taxon>
        <taxon>Thermodesulfobacteriota</taxon>
        <taxon>Desulfovibrionia</taxon>
        <taxon>Desulfovibrionales</taxon>
        <taxon>Desulfovibrionaceae</taxon>
        <taxon>Solidesulfovibrio</taxon>
    </lineage>
</organism>
<dbReference type="InterPro" id="IPR007445">
    <property type="entry name" value="PilO"/>
</dbReference>
<dbReference type="PANTHER" id="PTHR30024">
    <property type="entry name" value="ALIPHATIC SULFONATES-BINDING PROTEIN-RELATED"/>
    <property type="match status" value="1"/>
</dbReference>
<dbReference type="AlphaFoldDB" id="G7Q653"/>
<dbReference type="OrthoDB" id="5372616at2"/>
<feature type="domain" description="SsuA/THI5-like" evidence="1">
    <location>
        <begin position="222"/>
        <end position="424"/>
    </location>
</feature>
<dbReference type="Pfam" id="PF09084">
    <property type="entry name" value="NMT1"/>
    <property type="match status" value="1"/>
</dbReference>
<dbReference type="InterPro" id="IPR014717">
    <property type="entry name" value="Transl_elong_EF1B/ribsomal_bS6"/>
</dbReference>
<evidence type="ECO:0000313" key="3">
    <source>
        <dbReference type="Proteomes" id="UP000004662"/>
    </source>
</evidence>
<proteinExistence type="predicted"/>
<keyword evidence="3" id="KW-1185">Reference proteome</keyword>
<dbReference type="STRING" id="694327.DFW101_1058"/>
<dbReference type="eggNOG" id="COG0715">
    <property type="taxonomic scope" value="Bacteria"/>
</dbReference>
<dbReference type="Gene3D" id="3.40.190.10">
    <property type="entry name" value="Periplasmic binding protein-like II"/>
    <property type="match status" value="2"/>
</dbReference>
<dbReference type="SUPFAM" id="SSF53850">
    <property type="entry name" value="Periplasmic binding protein-like II"/>
    <property type="match status" value="1"/>
</dbReference>
<dbReference type="Proteomes" id="UP000004662">
    <property type="component" value="Chromosome"/>
</dbReference>
<gene>
    <name evidence="2" type="ORF">DFW101_1058</name>
</gene>
<protein>
    <recommendedName>
        <fullName evidence="1">SsuA/THI5-like domain-containing protein</fullName>
    </recommendedName>
</protein>
<reference evidence="3" key="1">
    <citation type="journal article" date="2015" name="Genome Announc.">
        <title>High-Quality Draft Genome Sequence of Desulfovibrio carbinoliphilus FW-101-2B, an Organic Acid-Oxidizing Sulfate-Reducing Bacterium Isolated from Uranium(VI)-Contaminated Groundwater.</title>
        <authorList>
            <person name="Ramsay B.D."/>
            <person name="Hwang C."/>
            <person name="Woo H.L."/>
            <person name="Carroll S.L."/>
            <person name="Lucas S."/>
            <person name="Han J."/>
            <person name="Lapidus A.L."/>
            <person name="Cheng J.F."/>
            <person name="Goodwin L.A."/>
            <person name="Pitluck S."/>
            <person name="Peters L."/>
            <person name="Chertkov O."/>
            <person name="Held B."/>
            <person name="Detter J.C."/>
            <person name="Han C.S."/>
            <person name="Tapia R."/>
            <person name="Land M.L."/>
            <person name="Hauser L.J."/>
            <person name="Kyrpides N.C."/>
            <person name="Ivanova N.N."/>
            <person name="Mikhailova N."/>
            <person name="Pagani I."/>
            <person name="Woyke T."/>
            <person name="Arkin A.P."/>
            <person name="Dehal P."/>
            <person name="Chivian D."/>
            <person name="Criddle C.S."/>
            <person name="Wu W."/>
            <person name="Chakraborty R."/>
            <person name="Hazen T.C."/>
            <person name="Fields M.W."/>
        </authorList>
    </citation>
    <scope>NUCLEOTIDE SEQUENCE [LARGE SCALE GENOMIC DNA]</scope>
    <source>
        <strain evidence="3">FW-101-2B</strain>
    </source>
</reference>
<dbReference type="InterPro" id="IPR015168">
    <property type="entry name" value="SsuA/THI5"/>
</dbReference>
<dbReference type="GO" id="GO:0043107">
    <property type="term" value="P:type IV pilus-dependent motility"/>
    <property type="evidence" value="ECO:0007669"/>
    <property type="project" value="InterPro"/>
</dbReference>
<evidence type="ECO:0000313" key="2">
    <source>
        <dbReference type="EMBL" id="EHJ47069.1"/>
    </source>
</evidence>
<dbReference type="EMBL" id="CM001368">
    <property type="protein sequence ID" value="EHJ47069.1"/>
    <property type="molecule type" value="Genomic_DNA"/>
</dbReference>
<dbReference type="Gene3D" id="3.30.70.60">
    <property type="match status" value="1"/>
</dbReference>
<name>G7Q653_9BACT</name>
<dbReference type="Pfam" id="PF04350">
    <property type="entry name" value="PilO"/>
    <property type="match status" value="1"/>
</dbReference>
<sequence>MKASLADWLDNAQGRWLALAPRDRKSLTLLAIILALAGLYVAVCDPLLHAFQEIDIRREALLAKKRQAGEQAALRIQRQRKYDQLSAEYSALKRQVHLRDNGYLDLPRVLEVIETLAHLSGVSISQLTPKEKHEQGDHLETPVDIAYSGSVESVRRFLYFLETSEEVFNLTNLSMLPGPNGDTLEAKISLVKLSLPQDEKHEGLAGHGETLVLGLYPKASNIPFFVAEAKGWLKNETGEVVLKQLDYFKAAEMYLISGDMRAINTSLYSLPYFRNAGVDLRGVLVLNWGAPQLALVVSPHSKIADVRDLKGKTVYVQAAQYHHILYKLLEKNGVPLDSVHTENLTQGMLRKALTTGIVEVALLTKDEPTDQYKTLACIDVSPTDAVWIVAVGAELLQGEGASLVQLLVDGFEKGLAWWREHPDEGLALASKRMGVAPKLLRHQLTSAEFPSSQQLADFFCGSKDKEPGIVHCTKEMEAFYRAFWKRDVHIPMDSIMDWRFMKSYIPCEQH</sequence>
<evidence type="ECO:0000259" key="1">
    <source>
        <dbReference type="Pfam" id="PF09084"/>
    </source>
</evidence>